<evidence type="ECO:0008006" key="4">
    <source>
        <dbReference type="Google" id="ProtNLM"/>
    </source>
</evidence>
<keyword evidence="3" id="KW-1185">Reference proteome</keyword>
<reference evidence="2 3" key="1">
    <citation type="submission" date="2014-08" db="EMBL/GenBank/DDBJ databases">
        <title>Complete genome sequence of Corynebacterium aquilae S-613T(T) (=DSM 44791(T)), isolated from the choana of a healthy golden eagle.</title>
        <authorList>
            <person name="Ruckert C."/>
            <person name="Albersmeier A."/>
            <person name="Winkler A."/>
            <person name="Kalinowski J."/>
        </authorList>
    </citation>
    <scope>NUCLEOTIDE SEQUENCE [LARGE SCALE GENOMIC DNA]</scope>
    <source>
        <strain evidence="2 3">S-613</strain>
    </source>
</reference>
<dbReference type="RefSeq" id="WP_075724589.1">
    <property type="nucleotide sequence ID" value="NZ_CP009245.1"/>
</dbReference>
<feature type="chain" id="PRO_5012476454" description="Peptidase S1 domain-containing protein" evidence="1">
    <location>
        <begin position="24"/>
        <end position="264"/>
    </location>
</feature>
<dbReference type="InterPro" id="IPR018114">
    <property type="entry name" value="TRYPSIN_HIS"/>
</dbReference>
<organism evidence="2 3">
    <name type="scientific">Corynebacterium aquilae DSM 44791</name>
    <dbReference type="NCBI Taxonomy" id="1431546"/>
    <lineage>
        <taxon>Bacteria</taxon>
        <taxon>Bacillati</taxon>
        <taxon>Actinomycetota</taxon>
        <taxon>Actinomycetes</taxon>
        <taxon>Mycobacteriales</taxon>
        <taxon>Corynebacteriaceae</taxon>
        <taxon>Corynebacterium</taxon>
    </lineage>
</organism>
<dbReference type="EMBL" id="CP009245">
    <property type="protein sequence ID" value="APT83957.1"/>
    <property type="molecule type" value="Genomic_DNA"/>
</dbReference>
<dbReference type="Gene3D" id="2.40.10.10">
    <property type="entry name" value="Trypsin-like serine proteases"/>
    <property type="match status" value="2"/>
</dbReference>
<dbReference type="InterPro" id="IPR043504">
    <property type="entry name" value="Peptidase_S1_PA_chymotrypsin"/>
</dbReference>
<dbReference type="GO" id="GO:0004252">
    <property type="term" value="F:serine-type endopeptidase activity"/>
    <property type="evidence" value="ECO:0007669"/>
    <property type="project" value="InterPro"/>
</dbReference>
<feature type="signal peptide" evidence="1">
    <location>
        <begin position="1"/>
        <end position="23"/>
    </location>
</feature>
<dbReference type="Proteomes" id="UP000185478">
    <property type="component" value="Chromosome"/>
</dbReference>
<evidence type="ECO:0000256" key="1">
    <source>
        <dbReference type="SAM" id="SignalP"/>
    </source>
</evidence>
<accession>A0A1L7CDP6</accession>
<dbReference type="PROSITE" id="PS00134">
    <property type="entry name" value="TRYPSIN_HIS"/>
    <property type="match status" value="1"/>
</dbReference>
<dbReference type="STRING" id="1431546.CAQU_01460"/>
<name>A0A1L7CDP6_9CORY</name>
<dbReference type="SUPFAM" id="SSF50494">
    <property type="entry name" value="Trypsin-like serine proteases"/>
    <property type="match status" value="1"/>
</dbReference>
<evidence type="ECO:0000313" key="3">
    <source>
        <dbReference type="Proteomes" id="UP000185478"/>
    </source>
</evidence>
<dbReference type="GO" id="GO:0006508">
    <property type="term" value="P:proteolysis"/>
    <property type="evidence" value="ECO:0007669"/>
    <property type="project" value="InterPro"/>
</dbReference>
<proteinExistence type="predicted"/>
<keyword evidence="1" id="KW-0732">Signal</keyword>
<evidence type="ECO:0000313" key="2">
    <source>
        <dbReference type="EMBL" id="APT83957.1"/>
    </source>
</evidence>
<dbReference type="AlphaFoldDB" id="A0A1L7CDP6"/>
<sequence length="264" mass="27847">MSWKKVAALAVAALVALAPEAAAQSSAGVGDYQPGPGYITSPAAPAVPRGPDPTDIYRDSEHWAHLEAPGGLMPGGRIVNITKGSLCSVGFMVLKDGRRYVLTAGHCGNQGDEFGYFRRDPNTGRESVIPFGRMVFSYQTADYASVYGLIDAGNAPYLASPFKQGKSGAPLAVSALPRYNPPVCRLGFRSGLSCGGFIGFEGRGVIRYYAIADHGDSGGPVYALINGKFHPVGMTSYGYTSRATQSFATPLAPIVQHFGLTVLY</sequence>
<dbReference type="OrthoDB" id="8781117at2"/>
<dbReference type="InterPro" id="IPR009003">
    <property type="entry name" value="Peptidase_S1_PA"/>
</dbReference>
<protein>
    <recommendedName>
        <fullName evidence="4">Peptidase S1 domain-containing protein</fullName>
    </recommendedName>
</protein>
<dbReference type="KEGG" id="caqu:CAQU_01460"/>
<gene>
    <name evidence="2" type="ORF">CAQU_01460</name>
</gene>